<reference evidence="1" key="1">
    <citation type="journal article" date="2020" name="G3 (Bethesda)">
        <title>High-Quality Assemblies for Three Invasive Social Wasps from the &lt;i&gt;Vespula&lt;/i&gt; Genus.</title>
        <authorList>
            <person name="Harrop T.W.R."/>
            <person name="Guhlin J."/>
            <person name="McLaughlin G.M."/>
            <person name="Permina E."/>
            <person name="Stockwell P."/>
            <person name="Gilligan J."/>
            <person name="Le Lec M.F."/>
            <person name="Gruber M.A.M."/>
            <person name="Quinn O."/>
            <person name="Lovegrove M."/>
            <person name="Duncan E.J."/>
            <person name="Remnant E.J."/>
            <person name="Van Eeckhoven J."/>
            <person name="Graham B."/>
            <person name="Knapp R.A."/>
            <person name="Langford K.W."/>
            <person name="Kronenberg Z."/>
            <person name="Press M.O."/>
            <person name="Eacker S.M."/>
            <person name="Wilson-Rankin E.E."/>
            <person name="Purcell J."/>
            <person name="Lester P.J."/>
            <person name="Dearden P.K."/>
        </authorList>
    </citation>
    <scope>NUCLEOTIDE SEQUENCE</scope>
    <source>
        <strain evidence="1">Marl-1</strain>
    </source>
</reference>
<gene>
    <name evidence="1" type="ORF">HZH66_000917</name>
</gene>
<proteinExistence type="predicted"/>
<sequence>MSGTYVTQHPPLKICQSRSQGARQENFTESNYKLSVIRSRTLAYVTYEATTKSTTLRLKQFVIRECFFACGYVKNGKHHEGDRQKRVIRTNTFLLCNLDGIDRIEATALPKKAKLATEKIFGVTQTRLNVFVLDRCRSATKLFSSKRPTLFDKEERIPYKLIGCLDNKDFIVVQYSAKTKRNSVLAITSNLNVTSKQLTITRDTVEPSSFPNAPNANS</sequence>
<accession>A0A834KXS0</accession>
<keyword evidence="2" id="KW-1185">Reference proteome</keyword>
<evidence type="ECO:0000313" key="2">
    <source>
        <dbReference type="Proteomes" id="UP000614350"/>
    </source>
</evidence>
<protein>
    <submittedName>
        <fullName evidence="1">Uncharacterized protein</fullName>
    </submittedName>
</protein>
<dbReference type="EMBL" id="JACSEA010000001">
    <property type="protein sequence ID" value="KAF7412021.1"/>
    <property type="molecule type" value="Genomic_DNA"/>
</dbReference>
<dbReference type="Proteomes" id="UP000614350">
    <property type="component" value="Unassembled WGS sequence"/>
</dbReference>
<organism evidence="1 2">
    <name type="scientific">Vespula vulgaris</name>
    <name type="common">Yellow jacket</name>
    <name type="synonym">Wasp</name>
    <dbReference type="NCBI Taxonomy" id="7454"/>
    <lineage>
        <taxon>Eukaryota</taxon>
        <taxon>Metazoa</taxon>
        <taxon>Ecdysozoa</taxon>
        <taxon>Arthropoda</taxon>
        <taxon>Hexapoda</taxon>
        <taxon>Insecta</taxon>
        <taxon>Pterygota</taxon>
        <taxon>Neoptera</taxon>
        <taxon>Endopterygota</taxon>
        <taxon>Hymenoptera</taxon>
        <taxon>Apocrita</taxon>
        <taxon>Aculeata</taxon>
        <taxon>Vespoidea</taxon>
        <taxon>Vespidae</taxon>
        <taxon>Vespinae</taxon>
        <taxon>Vespula</taxon>
    </lineage>
</organism>
<comment type="caution">
    <text evidence="1">The sequence shown here is derived from an EMBL/GenBank/DDBJ whole genome shotgun (WGS) entry which is preliminary data.</text>
</comment>
<evidence type="ECO:0000313" key="1">
    <source>
        <dbReference type="EMBL" id="KAF7412021.1"/>
    </source>
</evidence>
<dbReference type="AlphaFoldDB" id="A0A834KXS0"/>
<name>A0A834KXS0_VESVU</name>